<feature type="transmembrane region" description="Helical" evidence="8">
    <location>
        <begin position="313"/>
        <end position="332"/>
    </location>
</feature>
<evidence type="ECO:0000256" key="7">
    <source>
        <dbReference type="SAM" id="MobiDB-lite"/>
    </source>
</evidence>
<evidence type="ECO:0000256" key="8">
    <source>
        <dbReference type="SAM" id="Phobius"/>
    </source>
</evidence>
<comment type="caution">
    <text evidence="10">The sequence shown here is derived from an EMBL/GenBank/DDBJ whole genome shotgun (WGS) entry which is preliminary data.</text>
</comment>
<dbReference type="RefSeq" id="WP_379564376.1">
    <property type="nucleotide sequence ID" value="NZ_JBHSQK010000007.1"/>
</dbReference>
<organism evidence="10 11">
    <name type="scientific">Pseudonocardia lutea</name>
    <dbReference type="NCBI Taxonomy" id="2172015"/>
    <lineage>
        <taxon>Bacteria</taxon>
        <taxon>Bacillati</taxon>
        <taxon>Actinomycetota</taxon>
        <taxon>Actinomycetes</taxon>
        <taxon>Pseudonocardiales</taxon>
        <taxon>Pseudonocardiaceae</taxon>
        <taxon>Pseudonocardia</taxon>
    </lineage>
</organism>
<feature type="transmembrane region" description="Helical" evidence="8">
    <location>
        <begin position="246"/>
        <end position="264"/>
    </location>
</feature>
<evidence type="ECO:0000313" key="11">
    <source>
        <dbReference type="Proteomes" id="UP001596119"/>
    </source>
</evidence>
<dbReference type="InterPro" id="IPR020846">
    <property type="entry name" value="MFS_dom"/>
</dbReference>
<dbReference type="InterPro" id="IPR036259">
    <property type="entry name" value="MFS_trans_sf"/>
</dbReference>
<dbReference type="PROSITE" id="PS50850">
    <property type="entry name" value="MFS"/>
    <property type="match status" value="1"/>
</dbReference>
<feature type="transmembrane region" description="Helical" evidence="8">
    <location>
        <begin position="407"/>
        <end position="426"/>
    </location>
</feature>
<dbReference type="Pfam" id="PF07690">
    <property type="entry name" value="MFS_1"/>
    <property type="match status" value="1"/>
</dbReference>
<dbReference type="PANTHER" id="PTHR43045">
    <property type="entry name" value="SHIKIMATE TRANSPORTER"/>
    <property type="match status" value="1"/>
</dbReference>
<comment type="subcellular location">
    <subcellularLocation>
        <location evidence="1">Cell membrane</location>
        <topology evidence="1">Multi-pass membrane protein</topology>
    </subcellularLocation>
</comment>
<evidence type="ECO:0000259" key="9">
    <source>
        <dbReference type="PROSITE" id="PS50850"/>
    </source>
</evidence>
<keyword evidence="5 8" id="KW-1133">Transmembrane helix</keyword>
<evidence type="ECO:0000256" key="2">
    <source>
        <dbReference type="ARBA" id="ARBA00022448"/>
    </source>
</evidence>
<dbReference type="Gene3D" id="1.20.1250.20">
    <property type="entry name" value="MFS general substrate transporter like domains"/>
    <property type="match status" value="2"/>
</dbReference>
<feature type="transmembrane region" description="Helical" evidence="8">
    <location>
        <begin position="93"/>
        <end position="117"/>
    </location>
</feature>
<name>A0ABW1I189_9PSEU</name>
<evidence type="ECO:0000256" key="4">
    <source>
        <dbReference type="ARBA" id="ARBA00022692"/>
    </source>
</evidence>
<keyword evidence="11" id="KW-1185">Reference proteome</keyword>
<keyword evidence="6 8" id="KW-0472">Membrane</keyword>
<accession>A0ABW1I189</accession>
<sequence length="459" mass="47959">MADTSPSPGSTGKRLDRRAVGPAVVIGSALEWFDFYLYASMAALVFGPVFFPGESSVAGTLASIATFAVGFLVRPLGGIVFGHLGDRIGRKKVLSLTFLLMGVSSGLIGLIPSYASIGVFAPVLLVLLRLTQGLGAGAEFGSAVAVAYEHAGVRTRGRLGSWPALGVNIGLFVSSLTVTVLTTTNREFLLTWGWRIPFIASFALVVLGIWVRARMPETPAFEAVRQCGAGDRRAPLRTLLARDWRGLLVVAMVTVGYLGSSYLFKTFSLSYLTEFRGVAAGVGALGVTLASAVAIVTVPIAGRLCDRFDSRQVQVAGAAGIAALAFPFFWALDTGAPWLIWAVLILGTGVIMPAMLAASGSFYAGQFPAEVRASGLGTGRETGGIAGGLAPLLAFALVAVMPGNATWGVSILFLAFAVLVVVGTFWDQRSRVEDRERARGLPAAEPVTPVTAERGSDAG</sequence>
<feature type="region of interest" description="Disordered" evidence="7">
    <location>
        <begin position="437"/>
        <end position="459"/>
    </location>
</feature>
<keyword evidence="3" id="KW-1003">Cell membrane</keyword>
<protein>
    <submittedName>
        <fullName evidence="10">MFS transporter</fullName>
    </submittedName>
</protein>
<evidence type="ECO:0000256" key="1">
    <source>
        <dbReference type="ARBA" id="ARBA00004651"/>
    </source>
</evidence>
<evidence type="ECO:0000313" key="10">
    <source>
        <dbReference type="EMBL" id="MFC5947481.1"/>
    </source>
</evidence>
<evidence type="ECO:0000256" key="5">
    <source>
        <dbReference type="ARBA" id="ARBA00022989"/>
    </source>
</evidence>
<reference evidence="11" key="1">
    <citation type="journal article" date="2019" name="Int. J. Syst. Evol. Microbiol.">
        <title>The Global Catalogue of Microorganisms (GCM) 10K type strain sequencing project: providing services to taxonomists for standard genome sequencing and annotation.</title>
        <authorList>
            <consortium name="The Broad Institute Genomics Platform"/>
            <consortium name="The Broad Institute Genome Sequencing Center for Infectious Disease"/>
            <person name="Wu L."/>
            <person name="Ma J."/>
        </authorList>
    </citation>
    <scope>NUCLEOTIDE SEQUENCE [LARGE SCALE GENOMIC DNA]</scope>
    <source>
        <strain evidence="11">CGMCC 4.7397</strain>
    </source>
</reference>
<feature type="transmembrane region" description="Helical" evidence="8">
    <location>
        <begin position="384"/>
        <end position="401"/>
    </location>
</feature>
<feature type="transmembrane region" description="Helical" evidence="8">
    <location>
        <begin position="160"/>
        <end position="180"/>
    </location>
</feature>
<evidence type="ECO:0000256" key="6">
    <source>
        <dbReference type="ARBA" id="ARBA00023136"/>
    </source>
</evidence>
<gene>
    <name evidence="10" type="ORF">ACFQH9_04230</name>
</gene>
<dbReference type="CDD" id="cd17369">
    <property type="entry name" value="MFS_ShiA_like"/>
    <property type="match status" value="1"/>
</dbReference>
<feature type="transmembrane region" description="Helical" evidence="8">
    <location>
        <begin position="276"/>
        <end position="301"/>
    </location>
</feature>
<feature type="domain" description="Major facilitator superfamily (MFS) profile" evidence="9">
    <location>
        <begin position="20"/>
        <end position="435"/>
    </location>
</feature>
<keyword evidence="2" id="KW-0813">Transport</keyword>
<keyword evidence="4 8" id="KW-0812">Transmembrane</keyword>
<feature type="transmembrane region" description="Helical" evidence="8">
    <location>
        <begin position="123"/>
        <end position="148"/>
    </location>
</feature>
<feature type="transmembrane region" description="Helical" evidence="8">
    <location>
        <begin position="338"/>
        <end position="363"/>
    </location>
</feature>
<dbReference type="InterPro" id="IPR011701">
    <property type="entry name" value="MFS"/>
</dbReference>
<feature type="transmembrane region" description="Helical" evidence="8">
    <location>
        <begin position="57"/>
        <end position="81"/>
    </location>
</feature>
<feature type="transmembrane region" description="Helical" evidence="8">
    <location>
        <begin position="192"/>
        <end position="211"/>
    </location>
</feature>
<dbReference type="EMBL" id="JBHSQK010000007">
    <property type="protein sequence ID" value="MFC5947481.1"/>
    <property type="molecule type" value="Genomic_DNA"/>
</dbReference>
<evidence type="ECO:0000256" key="3">
    <source>
        <dbReference type="ARBA" id="ARBA00022475"/>
    </source>
</evidence>
<dbReference type="SUPFAM" id="SSF103473">
    <property type="entry name" value="MFS general substrate transporter"/>
    <property type="match status" value="1"/>
</dbReference>
<dbReference type="PANTHER" id="PTHR43045:SF1">
    <property type="entry name" value="SHIKIMATE TRANSPORTER"/>
    <property type="match status" value="1"/>
</dbReference>
<proteinExistence type="predicted"/>
<dbReference type="Proteomes" id="UP001596119">
    <property type="component" value="Unassembled WGS sequence"/>
</dbReference>